<dbReference type="FunFam" id="3.40.50.1820:FF:000160">
    <property type="entry name" value="Phospholipid:diacylglycerol acyltransferase 1"/>
    <property type="match status" value="1"/>
</dbReference>
<proteinExistence type="inferred from homology"/>
<dbReference type="GO" id="GO:0046027">
    <property type="term" value="F:phospholipid:diacylglycerol acyltransferase activity"/>
    <property type="evidence" value="ECO:0007669"/>
    <property type="project" value="UniProtKB-EC"/>
</dbReference>
<comment type="subcellular location">
    <subcellularLocation>
        <location evidence="1">Membrane</location>
        <topology evidence="1">Single-pass membrane protein</topology>
    </subcellularLocation>
</comment>
<gene>
    <name evidence="10" type="ORF">KI387_000447</name>
</gene>
<keyword evidence="3" id="KW-0808">Transferase</keyword>
<dbReference type="Pfam" id="PF02450">
    <property type="entry name" value="LCAT"/>
    <property type="match status" value="1"/>
</dbReference>
<dbReference type="GO" id="GO:0008374">
    <property type="term" value="F:O-acyltransferase activity"/>
    <property type="evidence" value="ECO:0007669"/>
    <property type="project" value="InterPro"/>
</dbReference>
<comment type="caution">
    <text evidence="10">The sequence shown here is derived from an EMBL/GenBank/DDBJ whole genome shotgun (WGS) entry which is preliminary data.</text>
</comment>
<keyword evidence="6" id="KW-0472">Membrane</keyword>
<comment type="similarity">
    <text evidence="2">Belongs to the AB hydrolase superfamily. Lipase family.</text>
</comment>
<keyword evidence="7" id="KW-0012">Acyltransferase</keyword>
<evidence type="ECO:0000256" key="3">
    <source>
        <dbReference type="ARBA" id="ARBA00022679"/>
    </source>
</evidence>
<sequence length="755" mass="84761">KTQLSLVMALFRRRKISEVLSFQKFDNAQKQSDTEKGFDEVLKPNSQYFDNTHTRNGPEKGSDEVLRSNFQNFYDTQGKNCTENVFDEVIRLNSPQFDNTDKQNGTEKRPDEVLRPTIKPSKETKKWGCLDSCCWTVGYVCSTWWLLLVLYNTLPSSLPQYITGPYVDPPGIRLKKEGLKAHHPVVFVPGIVTGGLELWEGRPCADGLFRKRLWGGSFGEIYKRPLCWVEHMSLDNETGLDPSGIRVRPVSGLVAADYFALGYFVWAVLIENLAHIGYEGKNMHMAAYDWRLSFQHTEVRDQTLSRLKSTIELMVETNNGRKVVAIPHSMGALYFLHFMKWVEAPAPMGGGGGPDWCAKHIRAVMNIAPPFLGIPKAFTGLFSAEAKDIAVARAIAPGVLDSEMFGLQTLQHLLRMVRTWDSPMSMLPKGGETIWGDLDWSPEGRCDSFRKKRKLNAEHICMEHSSNKSCAKDMDSRGKPLVHYGRILSFGKEASEKSSSKLTMADYKTGSKSSNFADQNVSCGDIWTEYHEMSCERIQEVAANKVYTAGGILDLLRFVAPKMMQRADAHFSHGIADNLDDPKYSHYKYWSNPLETRLPDAPEMEIFCLYGVGVPTERSYVYKLSSSDTCYIPFRIDGSAEGNSNGCLKRGVYFVDGDESVPALSAGFMCAKGWQGKTRFNPSAMKAFIREYDHAPPNLLEGRGMQSATHLDIMGNIALIEDIMRVTAGETGKEIGGNKVYSDILKFSERINLQL</sequence>
<dbReference type="EMBL" id="JAHRHJ020000001">
    <property type="protein sequence ID" value="KAH9328339.1"/>
    <property type="molecule type" value="Genomic_DNA"/>
</dbReference>
<evidence type="ECO:0000256" key="7">
    <source>
        <dbReference type="ARBA" id="ARBA00023315"/>
    </source>
</evidence>
<evidence type="ECO:0000313" key="11">
    <source>
        <dbReference type="Proteomes" id="UP000824469"/>
    </source>
</evidence>
<evidence type="ECO:0000256" key="1">
    <source>
        <dbReference type="ARBA" id="ARBA00004167"/>
    </source>
</evidence>
<evidence type="ECO:0000256" key="4">
    <source>
        <dbReference type="ARBA" id="ARBA00022692"/>
    </source>
</evidence>
<feature type="non-terminal residue" evidence="10">
    <location>
        <position position="1"/>
    </location>
</feature>
<keyword evidence="5" id="KW-1133">Transmembrane helix</keyword>
<evidence type="ECO:0000256" key="2">
    <source>
        <dbReference type="ARBA" id="ARBA00010701"/>
    </source>
</evidence>
<evidence type="ECO:0000256" key="8">
    <source>
        <dbReference type="ARBA" id="ARBA00051335"/>
    </source>
</evidence>
<dbReference type="SUPFAM" id="SSF53474">
    <property type="entry name" value="alpha/beta-Hydrolases"/>
    <property type="match status" value="1"/>
</dbReference>
<dbReference type="Gene3D" id="3.40.50.1820">
    <property type="entry name" value="alpha/beta hydrolase"/>
    <property type="match status" value="1"/>
</dbReference>
<dbReference type="Proteomes" id="UP000824469">
    <property type="component" value="Unassembled WGS sequence"/>
</dbReference>
<keyword evidence="11" id="KW-1185">Reference proteome</keyword>
<evidence type="ECO:0000256" key="5">
    <source>
        <dbReference type="ARBA" id="ARBA00022989"/>
    </source>
</evidence>
<evidence type="ECO:0000256" key="6">
    <source>
        <dbReference type="ARBA" id="ARBA00023136"/>
    </source>
</evidence>
<dbReference type="GO" id="GO:0019432">
    <property type="term" value="P:triglyceride biosynthetic process"/>
    <property type="evidence" value="ECO:0007669"/>
    <property type="project" value="UniProtKB-ARBA"/>
</dbReference>
<accession>A0AA38LLQ2</accession>
<reference evidence="10 11" key="1">
    <citation type="journal article" date="2021" name="Nat. Plants">
        <title>The Taxus genome provides insights into paclitaxel biosynthesis.</title>
        <authorList>
            <person name="Xiong X."/>
            <person name="Gou J."/>
            <person name="Liao Q."/>
            <person name="Li Y."/>
            <person name="Zhou Q."/>
            <person name="Bi G."/>
            <person name="Li C."/>
            <person name="Du R."/>
            <person name="Wang X."/>
            <person name="Sun T."/>
            <person name="Guo L."/>
            <person name="Liang H."/>
            <person name="Lu P."/>
            <person name="Wu Y."/>
            <person name="Zhang Z."/>
            <person name="Ro D.K."/>
            <person name="Shang Y."/>
            <person name="Huang S."/>
            <person name="Yan J."/>
        </authorList>
    </citation>
    <scope>NUCLEOTIDE SEQUENCE [LARGE SCALE GENOMIC DNA]</scope>
    <source>
        <strain evidence="10">Ta-2019</strain>
    </source>
</reference>
<dbReference type="InterPro" id="IPR003386">
    <property type="entry name" value="LACT/PDAT_acylTrfase"/>
</dbReference>
<evidence type="ECO:0000256" key="9">
    <source>
        <dbReference type="ARBA" id="ARBA00066405"/>
    </source>
</evidence>
<dbReference type="PANTHER" id="PTHR11440">
    <property type="entry name" value="LECITHIN-CHOLESTEROL ACYLTRANSFERASE-RELATED"/>
    <property type="match status" value="1"/>
</dbReference>
<organism evidence="10 11">
    <name type="scientific">Taxus chinensis</name>
    <name type="common">Chinese yew</name>
    <name type="synonym">Taxus wallichiana var. chinensis</name>
    <dbReference type="NCBI Taxonomy" id="29808"/>
    <lineage>
        <taxon>Eukaryota</taxon>
        <taxon>Viridiplantae</taxon>
        <taxon>Streptophyta</taxon>
        <taxon>Embryophyta</taxon>
        <taxon>Tracheophyta</taxon>
        <taxon>Spermatophyta</taxon>
        <taxon>Pinopsida</taxon>
        <taxon>Pinidae</taxon>
        <taxon>Conifers II</taxon>
        <taxon>Cupressales</taxon>
        <taxon>Taxaceae</taxon>
        <taxon>Taxus</taxon>
    </lineage>
</organism>
<dbReference type="AlphaFoldDB" id="A0AA38LLQ2"/>
<comment type="catalytic activity">
    <reaction evidence="8">
        <text>a glycerophospholipid + a 1,2-diacyl-sn-glycerol = a monoacylglycerophospholipid + a triacyl-sn-glycerol</text>
        <dbReference type="Rhea" id="RHEA:14057"/>
        <dbReference type="ChEBI" id="CHEBI:17815"/>
        <dbReference type="ChEBI" id="CHEBI:64615"/>
        <dbReference type="ChEBI" id="CHEBI:136912"/>
        <dbReference type="ChEBI" id="CHEBI:136913"/>
        <dbReference type="EC" id="2.3.1.158"/>
    </reaction>
</comment>
<keyword evidence="4" id="KW-0812">Transmembrane</keyword>
<name>A0AA38LLQ2_TAXCH</name>
<protein>
    <recommendedName>
        <fullName evidence="9">phospholipid:diacylglycerol acyltransferase</fullName>
        <ecNumber evidence="9">2.3.1.158</ecNumber>
    </recommendedName>
</protein>
<dbReference type="OMA" id="MCYIPFR"/>
<dbReference type="InterPro" id="IPR029058">
    <property type="entry name" value="AB_hydrolase_fold"/>
</dbReference>
<dbReference type="EC" id="2.3.1.158" evidence="9"/>
<evidence type="ECO:0000313" key="10">
    <source>
        <dbReference type="EMBL" id="KAH9328339.1"/>
    </source>
</evidence>
<dbReference type="GO" id="GO:0016020">
    <property type="term" value="C:membrane"/>
    <property type="evidence" value="ECO:0007669"/>
    <property type="project" value="UniProtKB-SubCell"/>
</dbReference>